<dbReference type="Proteomes" id="UP000752696">
    <property type="component" value="Unassembled WGS sequence"/>
</dbReference>
<dbReference type="AlphaFoldDB" id="A0A6V7H0D1"/>
<feature type="non-terminal residue" evidence="1">
    <location>
        <position position="1"/>
    </location>
</feature>
<evidence type="ECO:0000313" key="1">
    <source>
        <dbReference type="EMBL" id="CAD1472312.1"/>
    </source>
</evidence>
<organism evidence="1 2">
    <name type="scientific">Heterotrigona itama</name>
    <dbReference type="NCBI Taxonomy" id="395501"/>
    <lineage>
        <taxon>Eukaryota</taxon>
        <taxon>Metazoa</taxon>
        <taxon>Ecdysozoa</taxon>
        <taxon>Arthropoda</taxon>
        <taxon>Hexapoda</taxon>
        <taxon>Insecta</taxon>
        <taxon>Pterygota</taxon>
        <taxon>Neoptera</taxon>
        <taxon>Endopterygota</taxon>
        <taxon>Hymenoptera</taxon>
        <taxon>Apocrita</taxon>
        <taxon>Aculeata</taxon>
        <taxon>Apoidea</taxon>
        <taxon>Anthophila</taxon>
        <taxon>Apidae</taxon>
        <taxon>Heterotrigona</taxon>
    </lineage>
</organism>
<sequence>DLDYEIQSSIKKEKKKDEKENLEFQDFCCHRSVVVEFHSLYSQKKTPIRVKIIVVEDT</sequence>
<keyword evidence="2" id="KW-1185">Reference proteome</keyword>
<reference evidence="1" key="1">
    <citation type="submission" date="2020-07" db="EMBL/GenBank/DDBJ databases">
        <authorList>
            <person name="Nazaruddin N."/>
        </authorList>
    </citation>
    <scope>NUCLEOTIDE SEQUENCE</scope>
</reference>
<accession>A0A6V7H0D1</accession>
<comment type="caution">
    <text evidence="1">The sequence shown here is derived from an EMBL/GenBank/DDBJ whole genome shotgun (WGS) entry which is preliminary data.</text>
</comment>
<evidence type="ECO:0000313" key="2">
    <source>
        <dbReference type="Proteomes" id="UP000752696"/>
    </source>
</evidence>
<feature type="non-terminal residue" evidence="1">
    <location>
        <position position="58"/>
    </location>
</feature>
<name>A0A6V7H0D1_9HYME</name>
<gene>
    <name evidence="1" type="ORF">MHI_LOCUS286299</name>
</gene>
<proteinExistence type="predicted"/>
<protein>
    <submittedName>
        <fullName evidence="1">Uncharacterized protein</fullName>
    </submittedName>
</protein>
<dbReference type="EMBL" id="CAJDYZ010005204">
    <property type="protein sequence ID" value="CAD1472312.1"/>
    <property type="molecule type" value="Genomic_DNA"/>
</dbReference>